<dbReference type="RefSeq" id="WP_198577654.1">
    <property type="nucleotide sequence ID" value="NZ_JADWOX010000015.1"/>
</dbReference>
<evidence type="ECO:0000256" key="1">
    <source>
        <dbReference type="ARBA" id="ARBA00023015"/>
    </source>
</evidence>
<keyword evidence="3" id="KW-0804">Transcription</keyword>
<keyword evidence="1" id="KW-0805">Transcription regulation</keyword>
<dbReference type="SUPFAM" id="SSF48008">
    <property type="entry name" value="GntR ligand-binding domain-like"/>
    <property type="match status" value="1"/>
</dbReference>
<evidence type="ECO:0000313" key="5">
    <source>
        <dbReference type="EMBL" id="MBI1685754.1"/>
    </source>
</evidence>
<evidence type="ECO:0000256" key="2">
    <source>
        <dbReference type="ARBA" id="ARBA00023125"/>
    </source>
</evidence>
<sequence length="227" mass="24611">MKGPRNSVEPHGAWSPGLQKARLYELILQDILLGDLAPMQVLEEKALAARYAGGLAGVRDALGRLAIEGLVLRRPRVGTIVAPLDVAEIEHAFQVRLMLEAKTAGLAARNHRPADLPAILTAFDGAEEAIAAGDFRAMLAMDLAFHRAVAFATQNPTLARFVVSLQNTATRFWIWQMEKQAPDEQMVDVALHREMADAIAARDPVRAEALCAQLIGQPPSASEPEGR</sequence>
<dbReference type="EMBL" id="JADWOX010000015">
    <property type="protein sequence ID" value="MBI1685754.1"/>
    <property type="molecule type" value="Genomic_DNA"/>
</dbReference>
<dbReference type="InterPro" id="IPR011711">
    <property type="entry name" value="GntR_C"/>
</dbReference>
<organism evidence="5 6">
    <name type="scientific">Caulobacter hibisci</name>
    <dbReference type="NCBI Taxonomy" id="2035993"/>
    <lineage>
        <taxon>Bacteria</taxon>
        <taxon>Pseudomonadati</taxon>
        <taxon>Pseudomonadota</taxon>
        <taxon>Alphaproteobacteria</taxon>
        <taxon>Caulobacterales</taxon>
        <taxon>Caulobacteraceae</taxon>
        <taxon>Caulobacter</taxon>
    </lineage>
</organism>
<dbReference type="PROSITE" id="PS50949">
    <property type="entry name" value="HTH_GNTR"/>
    <property type="match status" value="1"/>
</dbReference>
<dbReference type="Gene3D" id="1.20.120.530">
    <property type="entry name" value="GntR ligand-binding domain-like"/>
    <property type="match status" value="1"/>
</dbReference>
<dbReference type="InterPro" id="IPR036388">
    <property type="entry name" value="WH-like_DNA-bd_sf"/>
</dbReference>
<keyword evidence="2" id="KW-0238">DNA-binding</keyword>
<evidence type="ECO:0000313" key="6">
    <source>
        <dbReference type="Proteomes" id="UP000639859"/>
    </source>
</evidence>
<name>A0ABS0T264_9CAUL</name>
<evidence type="ECO:0000259" key="4">
    <source>
        <dbReference type="PROSITE" id="PS50949"/>
    </source>
</evidence>
<dbReference type="Pfam" id="PF07729">
    <property type="entry name" value="FCD"/>
    <property type="match status" value="1"/>
</dbReference>
<dbReference type="SMART" id="SM00895">
    <property type="entry name" value="FCD"/>
    <property type="match status" value="1"/>
</dbReference>
<keyword evidence="6" id="KW-1185">Reference proteome</keyword>
<comment type="caution">
    <text evidence="5">The sequence shown here is derived from an EMBL/GenBank/DDBJ whole genome shotgun (WGS) entry which is preliminary data.</text>
</comment>
<dbReference type="Gene3D" id="1.10.10.10">
    <property type="entry name" value="Winged helix-like DNA-binding domain superfamily/Winged helix DNA-binding domain"/>
    <property type="match status" value="1"/>
</dbReference>
<dbReference type="SUPFAM" id="SSF46785">
    <property type="entry name" value="Winged helix' DNA-binding domain"/>
    <property type="match status" value="1"/>
</dbReference>
<proteinExistence type="predicted"/>
<reference evidence="5 6" key="1">
    <citation type="submission" date="2020-11" db="EMBL/GenBank/DDBJ databases">
        <title>genome sequence of strain KACC 18849.</title>
        <authorList>
            <person name="Gao J."/>
            <person name="Zhang X."/>
        </authorList>
    </citation>
    <scope>NUCLEOTIDE SEQUENCE [LARGE SCALE GENOMIC DNA]</scope>
    <source>
        <strain evidence="5 6">KACC 18849</strain>
    </source>
</reference>
<feature type="domain" description="HTH gntR-type" evidence="4">
    <location>
        <begin position="17"/>
        <end position="84"/>
    </location>
</feature>
<dbReference type="PANTHER" id="PTHR43537">
    <property type="entry name" value="TRANSCRIPTIONAL REGULATOR, GNTR FAMILY"/>
    <property type="match status" value="1"/>
</dbReference>
<dbReference type="InterPro" id="IPR008920">
    <property type="entry name" value="TF_FadR/GntR_C"/>
</dbReference>
<accession>A0ABS0T264</accession>
<evidence type="ECO:0000256" key="3">
    <source>
        <dbReference type="ARBA" id="ARBA00023163"/>
    </source>
</evidence>
<dbReference type="SMART" id="SM00345">
    <property type="entry name" value="HTH_GNTR"/>
    <property type="match status" value="1"/>
</dbReference>
<dbReference type="PANTHER" id="PTHR43537:SF24">
    <property type="entry name" value="GLUCONATE OPERON TRANSCRIPTIONAL REPRESSOR"/>
    <property type="match status" value="1"/>
</dbReference>
<dbReference type="InterPro" id="IPR036390">
    <property type="entry name" value="WH_DNA-bd_sf"/>
</dbReference>
<dbReference type="Proteomes" id="UP000639859">
    <property type="component" value="Unassembled WGS sequence"/>
</dbReference>
<dbReference type="Pfam" id="PF00392">
    <property type="entry name" value="GntR"/>
    <property type="match status" value="1"/>
</dbReference>
<protein>
    <submittedName>
        <fullName evidence="5">GntR family transcriptional regulator</fullName>
    </submittedName>
</protein>
<dbReference type="InterPro" id="IPR000524">
    <property type="entry name" value="Tscrpt_reg_HTH_GntR"/>
</dbReference>
<gene>
    <name evidence="5" type="ORF">I4Q42_18965</name>
</gene>